<feature type="repeat" description="WD" evidence="3">
    <location>
        <begin position="319"/>
        <end position="349"/>
    </location>
</feature>
<dbReference type="PANTHER" id="PTHR44489:SF11">
    <property type="entry name" value="WD REPEAT DOMAIN 86"/>
    <property type="match status" value="1"/>
</dbReference>
<dbReference type="PROSITE" id="PS00678">
    <property type="entry name" value="WD_REPEATS_1"/>
    <property type="match status" value="1"/>
</dbReference>
<evidence type="ECO:0000256" key="1">
    <source>
        <dbReference type="ARBA" id="ARBA00022574"/>
    </source>
</evidence>
<keyword evidence="5" id="KW-1185">Reference proteome</keyword>
<dbReference type="SMART" id="SM00320">
    <property type="entry name" value="WD40"/>
    <property type="match status" value="6"/>
</dbReference>
<evidence type="ECO:0000256" key="2">
    <source>
        <dbReference type="ARBA" id="ARBA00022737"/>
    </source>
</evidence>
<proteinExistence type="predicted"/>
<dbReference type="InterPro" id="IPR036322">
    <property type="entry name" value="WD40_repeat_dom_sf"/>
</dbReference>
<dbReference type="OrthoDB" id="538223at2759"/>
<name>A0A507BY97_9FUNG</name>
<dbReference type="Proteomes" id="UP000319731">
    <property type="component" value="Unassembled WGS sequence"/>
</dbReference>
<sequence length="369" mass="40345">MPTKLQPVSCIASFSGNSDSVYAIDAYWKCGHIPCSRLKKTGKSKRKVAPGNNNVDEEVITMVSGSKDQNMYIWDVKISPTPSSKEELQCTAIPKTKLAGHAGEIFALEIMSASSIPTSSPDRDSTVSRHPVVDVVSAGDITVRGWNLMSGVQVTALHGHTGNVVCLRVRGRRVFSGSVDTTLRSFNLDAGKAMHVFRGHKNVVNCIDVNDTEVYSGSDDMTIIKWSRATGDAVAALEGHTDAVQALQLDEKGDYLYSGSSDCTIRVWNTRTSKTIKVFKGHTEAIKCLQVVGGLCFSGSKDKTIRVWRIDTGDCTAILEGHTDTIHSIKVFDNILYSGGADKLIKLWDCRHLIAYASRPWWKKMLGMS</sequence>
<dbReference type="InterPro" id="IPR020472">
    <property type="entry name" value="WD40_PAC1"/>
</dbReference>
<organism evidence="4 5">
    <name type="scientific">Synchytrium microbalum</name>
    <dbReference type="NCBI Taxonomy" id="1806994"/>
    <lineage>
        <taxon>Eukaryota</taxon>
        <taxon>Fungi</taxon>
        <taxon>Fungi incertae sedis</taxon>
        <taxon>Chytridiomycota</taxon>
        <taxon>Chytridiomycota incertae sedis</taxon>
        <taxon>Chytridiomycetes</taxon>
        <taxon>Synchytriales</taxon>
        <taxon>Synchytriaceae</taxon>
        <taxon>Synchytrium</taxon>
    </lineage>
</organism>
<reference evidence="4 5" key="1">
    <citation type="journal article" date="2019" name="Sci. Rep.">
        <title>Comparative genomics of chytrid fungi reveal insights into the obligate biotrophic and pathogenic lifestyle of Synchytrium endobioticum.</title>
        <authorList>
            <person name="van de Vossenberg B.T.L.H."/>
            <person name="Warris S."/>
            <person name="Nguyen H.D.T."/>
            <person name="van Gent-Pelzer M.P.E."/>
            <person name="Joly D.L."/>
            <person name="van de Geest H.C."/>
            <person name="Bonants P.J.M."/>
            <person name="Smith D.S."/>
            <person name="Levesque C.A."/>
            <person name="van der Lee T.A.J."/>
        </authorList>
    </citation>
    <scope>NUCLEOTIDE SEQUENCE [LARGE SCALE GENOMIC DNA]</scope>
    <source>
        <strain evidence="4 5">JEL517</strain>
    </source>
</reference>
<dbReference type="PROSITE" id="PS50082">
    <property type="entry name" value="WD_REPEATS_2"/>
    <property type="match status" value="4"/>
</dbReference>
<comment type="caution">
    <text evidence="4">The sequence shown here is derived from an EMBL/GenBank/DDBJ whole genome shotgun (WGS) entry which is preliminary data.</text>
</comment>
<accession>A0A507BY97</accession>
<dbReference type="PANTHER" id="PTHR44489">
    <property type="match status" value="1"/>
</dbReference>
<dbReference type="InterPro" id="IPR001680">
    <property type="entry name" value="WD40_rpt"/>
</dbReference>
<feature type="repeat" description="WD" evidence="3">
    <location>
        <begin position="279"/>
        <end position="318"/>
    </location>
</feature>
<dbReference type="InterPro" id="IPR015943">
    <property type="entry name" value="WD40/YVTN_repeat-like_dom_sf"/>
</dbReference>
<evidence type="ECO:0000313" key="4">
    <source>
        <dbReference type="EMBL" id="TPX30696.1"/>
    </source>
</evidence>
<dbReference type="GeneID" id="42007011"/>
<keyword evidence="1 3" id="KW-0853">WD repeat</keyword>
<protein>
    <submittedName>
        <fullName evidence="4">Uncharacterized protein</fullName>
    </submittedName>
</protein>
<dbReference type="InterPro" id="IPR019775">
    <property type="entry name" value="WD40_repeat_CS"/>
</dbReference>
<dbReference type="AlphaFoldDB" id="A0A507BY97"/>
<dbReference type="PRINTS" id="PR00320">
    <property type="entry name" value="GPROTEINBRPT"/>
</dbReference>
<dbReference type="Pfam" id="PF00400">
    <property type="entry name" value="WD40"/>
    <property type="match status" value="5"/>
</dbReference>
<evidence type="ECO:0000256" key="3">
    <source>
        <dbReference type="PROSITE-ProRule" id="PRU00221"/>
    </source>
</evidence>
<feature type="repeat" description="WD" evidence="3">
    <location>
        <begin position="197"/>
        <end position="236"/>
    </location>
</feature>
<dbReference type="SUPFAM" id="SSF50978">
    <property type="entry name" value="WD40 repeat-like"/>
    <property type="match status" value="1"/>
</dbReference>
<dbReference type="EMBL" id="QEAO01000059">
    <property type="protein sequence ID" value="TPX30696.1"/>
    <property type="molecule type" value="Genomic_DNA"/>
</dbReference>
<dbReference type="Gene3D" id="2.130.10.10">
    <property type="entry name" value="YVTN repeat-like/Quinoprotein amine dehydrogenase"/>
    <property type="match status" value="2"/>
</dbReference>
<gene>
    <name evidence="4" type="ORF">SmJEL517_g05788</name>
</gene>
<dbReference type="STRING" id="1806994.A0A507BY97"/>
<dbReference type="InterPro" id="IPR044715">
    <property type="entry name" value="WDR86-like"/>
</dbReference>
<keyword evidence="2" id="KW-0677">Repeat</keyword>
<dbReference type="RefSeq" id="XP_031022301.1">
    <property type="nucleotide sequence ID" value="XM_031171714.1"/>
</dbReference>
<dbReference type="PROSITE" id="PS50294">
    <property type="entry name" value="WD_REPEATS_REGION"/>
    <property type="match status" value="2"/>
</dbReference>
<dbReference type="CDD" id="cd00200">
    <property type="entry name" value="WD40"/>
    <property type="match status" value="1"/>
</dbReference>
<evidence type="ECO:0000313" key="5">
    <source>
        <dbReference type="Proteomes" id="UP000319731"/>
    </source>
</evidence>
<feature type="repeat" description="WD" evidence="3">
    <location>
        <begin position="237"/>
        <end position="278"/>
    </location>
</feature>